<feature type="region of interest" description="Disordered" evidence="6">
    <location>
        <begin position="476"/>
        <end position="505"/>
    </location>
</feature>
<feature type="transmembrane region" description="Helical" evidence="7">
    <location>
        <begin position="303"/>
        <end position="322"/>
    </location>
</feature>
<keyword evidence="3 7" id="KW-0812">Transmembrane</keyword>
<dbReference type="PROSITE" id="PS50850">
    <property type="entry name" value="MFS"/>
    <property type="match status" value="1"/>
</dbReference>
<feature type="transmembrane region" description="Helical" evidence="7">
    <location>
        <begin position="48"/>
        <end position="74"/>
    </location>
</feature>
<proteinExistence type="predicted"/>
<feature type="domain" description="Major facilitator superfamily (MFS) profile" evidence="8">
    <location>
        <begin position="50"/>
        <end position="472"/>
    </location>
</feature>
<feature type="transmembrane region" description="Helical" evidence="7">
    <location>
        <begin position="86"/>
        <end position="104"/>
    </location>
</feature>
<evidence type="ECO:0000256" key="6">
    <source>
        <dbReference type="SAM" id="MobiDB-lite"/>
    </source>
</evidence>
<evidence type="ECO:0000256" key="1">
    <source>
        <dbReference type="ARBA" id="ARBA00004141"/>
    </source>
</evidence>
<dbReference type="InterPro" id="IPR036259">
    <property type="entry name" value="MFS_trans_sf"/>
</dbReference>
<keyword evidence="10" id="KW-1185">Reference proteome</keyword>
<comment type="subcellular location">
    <subcellularLocation>
        <location evidence="1">Membrane</location>
        <topology evidence="1">Multi-pass membrane protein</topology>
    </subcellularLocation>
</comment>
<keyword evidence="4 7" id="KW-1133">Transmembrane helix</keyword>
<organism evidence="9 10">
    <name type="scientific">Meripilus lineatus</name>
    <dbReference type="NCBI Taxonomy" id="2056292"/>
    <lineage>
        <taxon>Eukaryota</taxon>
        <taxon>Fungi</taxon>
        <taxon>Dikarya</taxon>
        <taxon>Basidiomycota</taxon>
        <taxon>Agaricomycotina</taxon>
        <taxon>Agaricomycetes</taxon>
        <taxon>Polyporales</taxon>
        <taxon>Meripilaceae</taxon>
        <taxon>Meripilus</taxon>
    </lineage>
</organism>
<feature type="transmembrane region" description="Helical" evidence="7">
    <location>
        <begin position="328"/>
        <end position="348"/>
    </location>
</feature>
<feature type="transmembrane region" description="Helical" evidence="7">
    <location>
        <begin position="451"/>
        <end position="474"/>
    </location>
</feature>
<comment type="caution">
    <text evidence="9">The sequence shown here is derived from an EMBL/GenBank/DDBJ whole genome shotgun (WGS) entry which is preliminary data.</text>
</comment>
<dbReference type="Pfam" id="PF07690">
    <property type="entry name" value="MFS_1"/>
    <property type="match status" value="1"/>
</dbReference>
<dbReference type="Gene3D" id="1.20.1250.20">
    <property type="entry name" value="MFS general substrate transporter like domains"/>
    <property type="match status" value="1"/>
</dbReference>
<dbReference type="GO" id="GO:0016020">
    <property type="term" value="C:membrane"/>
    <property type="evidence" value="ECO:0007669"/>
    <property type="project" value="UniProtKB-SubCell"/>
</dbReference>
<feature type="transmembrane region" description="Helical" evidence="7">
    <location>
        <begin position="209"/>
        <end position="228"/>
    </location>
</feature>
<dbReference type="SUPFAM" id="SSF103473">
    <property type="entry name" value="MFS general substrate transporter"/>
    <property type="match status" value="1"/>
</dbReference>
<feature type="transmembrane region" description="Helical" evidence="7">
    <location>
        <begin position="240"/>
        <end position="260"/>
    </location>
</feature>
<feature type="transmembrane region" description="Helical" evidence="7">
    <location>
        <begin position="272"/>
        <end position="291"/>
    </location>
</feature>
<dbReference type="GO" id="GO:0022857">
    <property type="term" value="F:transmembrane transporter activity"/>
    <property type="evidence" value="ECO:0007669"/>
    <property type="project" value="InterPro"/>
</dbReference>
<dbReference type="Proteomes" id="UP001212997">
    <property type="component" value="Unassembled WGS sequence"/>
</dbReference>
<keyword evidence="5 7" id="KW-0472">Membrane</keyword>
<name>A0AAD5YN00_9APHY</name>
<feature type="transmembrane region" description="Helical" evidence="7">
    <location>
        <begin position="116"/>
        <end position="134"/>
    </location>
</feature>
<evidence type="ECO:0000256" key="3">
    <source>
        <dbReference type="ARBA" id="ARBA00022692"/>
    </source>
</evidence>
<gene>
    <name evidence="9" type="ORF">NLI96_g1242</name>
</gene>
<dbReference type="EMBL" id="JANAWD010000024">
    <property type="protein sequence ID" value="KAJ3490675.1"/>
    <property type="molecule type" value="Genomic_DNA"/>
</dbReference>
<accession>A0AAD5YN00</accession>
<feature type="compositionally biased region" description="Polar residues" evidence="6">
    <location>
        <begin position="489"/>
        <end position="505"/>
    </location>
</feature>
<dbReference type="PANTHER" id="PTHR42718:SF9">
    <property type="entry name" value="MAJOR FACILITATOR SUPERFAMILY MULTIDRUG TRANSPORTER MFSC"/>
    <property type="match status" value="1"/>
</dbReference>
<dbReference type="PANTHER" id="PTHR42718">
    <property type="entry name" value="MAJOR FACILITATOR SUPERFAMILY MULTIDRUG TRANSPORTER MFSC"/>
    <property type="match status" value="1"/>
</dbReference>
<dbReference type="AlphaFoldDB" id="A0AAD5YN00"/>
<sequence length="505" mass="53259">MGGHDVEDQQLTSEKVQEKVVLNEPAVTEVVEPSDEVARTSPGVWKGIALTSVCTLAGLIVSVTLSSVLISLPIIGEDLGIQEAQLQWLISAYSLSSGCLLILFGRLADLYGRRKVFIVGCVFQGAFALGGGFANDLLTISVLRGFQGIGAATTIPASLGILAHAFPPGQARSLAFATFSASQPLGGGVGFAIGGLLTQFASTTWRTMFYVTAALAVVCIAGALVFVEPDHPSTELDKRVDWLGAFFVTSGLVLIVFVLSDGEVAPQQWRTPYIIALLVIGVFFLALFILWQWYLERPSARNTMLPMIPAGIICNVIIGLVIGRVPAIFLISLGCFCTGIAGLLFALIDPDTTYWAFGFPASVITVLGADFVFAGGSLFIAKLALPHEQSLAGGLFQTMAQLGTAIGLSITTIVFDRVRRNQSVELGVVIDAVGSNAPPEAQLKAYRAAQWTVLGLGLFSCILAVIFLRGVGIVGGPPPEPPSPEEKSQNSQNTSVESSGQSPSK</sequence>
<reference evidence="9" key="1">
    <citation type="submission" date="2022-07" db="EMBL/GenBank/DDBJ databases">
        <title>Genome Sequence of Physisporinus lineatus.</title>
        <authorList>
            <person name="Buettner E."/>
        </authorList>
    </citation>
    <scope>NUCLEOTIDE SEQUENCE</scope>
    <source>
        <strain evidence="9">VT162</strain>
    </source>
</reference>
<keyword evidence="2" id="KW-0813">Transport</keyword>
<feature type="transmembrane region" description="Helical" evidence="7">
    <location>
        <begin position="355"/>
        <end position="380"/>
    </location>
</feature>
<evidence type="ECO:0000313" key="9">
    <source>
        <dbReference type="EMBL" id="KAJ3490675.1"/>
    </source>
</evidence>
<feature type="transmembrane region" description="Helical" evidence="7">
    <location>
        <begin position="173"/>
        <end position="197"/>
    </location>
</feature>
<dbReference type="InterPro" id="IPR011701">
    <property type="entry name" value="MFS"/>
</dbReference>
<protein>
    <recommendedName>
        <fullName evidence="8">Major facilitator superfamily (MFS) profile domain-containing protein</fullName>
    </recommendedName>
</protein>
<evidence type="ECO:0000256" key="5">
    <source>
        <dbReference type="ARBA" id="ARBA00023136"/>
    </source>
</evidence>
<evidence type="ECO:0000313" key="10">
    <source>
        <dbReference type="Proteomes" id="UP001212997"/>
    </source>
</evidence>
<evidence type="ECO:0000256" key="7">
    <source>
        <dbReference type="SAM" id="Phobius"/>
    </source>
</evidence>
<dbReference type="InterPro" id="IPR020846">
    <property type="entry name" value="MFS_dom"/>
</dbReference>
<evidence type="ECO:0000259" key="8">
    <source>
        <dbReference type="PROSITE" id="PS50850"/>
    </source>
</evidence>
<evidence type="ECO:0000256" key="2">
    <source>
        <dbReference type="ARBA" id="ARBA00022448"/>
    </source>
</evidence>
<evidence type="ECO:0000256" key="4">
    <source>
        <dbReference type="ARBA" id="ARBA00022989"/>
    </source>
</evidence>